<dbReference type="CDD" id="cd05828">
    <property type="entry name" value="Sortase_D_1"/>
    <property type="match status" value="1"/>
</dbReference>
<gene>
    <name evidence="2" type="ORF">GGR43_003081</name>
</gene>
<dbReference type="EC" id="3.4.22.70" evidence="2"/>
<dbReference type="InterPro" id="IPR041999">
    <property type="entry name" value="Sortase_D_1"/>
</dbReference>
<dbReference type="EMBL" id="JACIDT010000011">
    <property type="protein sequence ID" value="MBB3927352.1"/>
    <property type="molecule type" value="Genomic_DNA"/>
</dbReference>
<dbReference type="InterPro" id="IPR023365">
    <property type="entry name" value="Sortase_dom-sf"/>
</dbReference>
<dbReference type="SUPFAM" id="SSF63817">
    <property type="entry name" value="Sortase"/>
    <property type="match status" value="1"/>
</dbReference>
<organism evidence="2 3">
    <name type="scientific">Sphingobium jiangsuense</name>
    <dbReference type="NCBI Taxonomy" id="870476"/>
    <lineage>
        <taxon>Bacteria</taxon>
        <taxon>Pseudomonadati</taxon>
        <taxon>Pseudomonadota</taxon>
        <taxon>Alphaproteobacteria</taxon>
        <taxon>Sphingomonadales</taxon>
        <taxon>Sphingomonadaceae</taxon>
        <taxon>Sphingobium</taxon>
    </lineage>
</organism>
<dbReference type="Proteomes" id="UP000571950">
    <property type="component" value="Unassembled WGS sequence"/>
</dbReference>
<proteinExistence type="predicted"/>
<dbReference type="InterPro" id="IPR005754">
    <property type="entry name" value="Sortase"/>
</dbReference>
<dbReference type="AlphaFoldDB" id="A0A7W6BPF9"/>
<dbReference type="Gene3D" id="2.40.260.10">
    <property type="entry name" value="Sortase"/>
    <property type="match status" value="1"/>
</dbReference>
<sequence length="203" mass="21967">MTAIAIRKGGRAIGRVLPTLFLALLCAAGLVLMARGAAIPAKAWVAQILLDRAFERSLAGHRPVKPWPWADTAPVARITLPRLGVSEVVLSGGSGQAMAFGPTLLPGKPLVTIMAAHRDTHFAFLKRARPGDVVEVRSISGAISRYRITGAAIARWDRFAYPANPSRPLLALTTCYPFDAIERGPLRYIVWAERQMPDGVPVR</sequence>
<protein>
    <submittedName>
        <fullName evidence="2">Sortase A</fullName>
        <ecNumber evidence="2">3.4.22.70</ecNumber>
    </submittedName>
</protein>
<dbReference type="Pfam" id="PF04203">
    <property type="entry name" value="Sortase"/>
    <property type="match status" value="1"/>
</dbReference>
<accession>A0A7W6BPF9</accession>
<evidence type="ECO:0000313" key="3">
    <source>
        <dbReference type="Proteomes" id="UP000571950"/>
    </source>
</evidence>
<evidence type="ECO:0000256" key="1">
    <source>
        <dbReference type="ARBA" id="ARBA00022801"/>
    </source>
</evidence>
<keyword evidence="3" id="KW-1185">Reference proteome</keyword>
<dbReference type="InterPro" id="IPR022445">
    <property type="entry name" value="Sortase_proteobact_type"/>
</dbReference>
<comment type="caution">
    <text evidence="2">The sequence shown here is derived from an EMBL/GenBank/DDBJ whole genome shotgun (WGS) entry which is preliminary data.</text>
</comment>
<keyword evidence="1 2" id="KW-0378">Hydrolase</keyword>
<evidence type="ECO:0000313" key="2">
    <source>
        <dbReference type="EMBL" id="MBB3927352.1"/>
    </source>
</evidence>
<reference evidence="2 3" key="1">
    <citation type="submission" date="2020-08" db="EMBL/GenBank/DDBJ databases">
        <title>Genomic Encyclopedia of Type Strains, Phase IV (KMG-IV): sequencing the most valuable type-strain genomes for metagenomic binning, comparative biology and taxonomic classification.</title>
        <authorList>
            <person name="Goeker M."/>
        </authorList>
    </citation>
    <scope>NUCLEOTIDE SEQUENCE [LARGE SCALE GENOMIC DNA]</scope>
    <source>
        <strain evidence="2 3">DSM 26189</strain>
    </source>
</reference>
<dbReference type="NCBIfam" id="TIGR03784">
    <property type="entry name" value="marine_sortase"/>
    <property type="match status" value="1"/>
</dbReference>
<dbReference type="GO" id="GO:0016787">
    <property type="term" value="F:hydrolase activity"/>
    <property type="evidence" value="ECO:0007669"/>
    <property type="project" value="UniProtKB-KW"/>
</dbReference>
<name>A0A7W6BPF9_9SPHN</name>
<dbReference type="RefSeq" id="WP_188072851.1">
    <property type="nucleotide sequence ID" value="NZ_BSPS01000034.1"/>
</dbReference>